<keyword evidence="1" id="KW-0614">Plasmid</keyword>
<dbReference type="Pfam" id="PF08795">
    <property type="entry name" value="DUF1796"/>
    <property type="match status" value="1"/>
</dbReference>
<dbReference type="EMBL" id="CP003018">
    <property type="protein sequence ID" value="AEN92089.1"/>
    <property type="molecule type" value="Genomic_DNA"/>
</dbReference>
<dbReference type="InterPro" id="IPR014903">
    <property type="entry name" value="DUF1796"/>
</dbReference>
<dbReference type="Proteomes" id="UP000001283">
    <property type="component" value="Plasmid WSH-002_p1"/>
</dbReference>
<dbReference type="RefSeq" id="WP_014462100.1">
    <property type="nucleotide sequence ID" value="NC_017139.1"/>
</dbReference>
<gene>
    <name evidence="1" type="ORF">BMWSH_p10025</name>
</gene>
<dbReference type="KEGG" id="bmh:BMWSH_p10025"/>
<protein>
    <submittedName>
        <fullName evidence="1">Group-specific protein</fullName>
    </submittedName>
</protein>
<name>A0A8D3X3W3_PRIMW</name>
<accession>A0A8D3X3W3</accession>
<evidence type="ECO:0000313" key="2">
    <source>
        <dbReference type="Proteomes" id="UP000001283"/>
    </source>
</evidence>
<dbReference type="AlphaFoldDB" id="A0A8D3X3W3"/>
<reference evidence="1 2" key="1">
    <citation type="journal article" date="2011" name="J. Bacteriol.">
        <title>Complete genome sequence of the industrial strain Bacillus megaterium WSH-002.</title>
        <authorList>
            <person name="Liu L."/>
            <person name="Li Y."/>
            <person name="Zhang J."/>
            <person name="Zou W."/>
            <person name="Zhou Z."/>
            <person name="Liu J."/>
            <person name="Li X."/>
            <person name="Wang L."/>
            <person name="Chen J."/>
        </authorList>
    </citation>
    <scope>NUCLEOTIDE SEQUENCE [LARGE SCALE GENOMIC DNA]</scope>
    <source>
        <strain evidence="2">WSH-002</strain>
        <plasmid evidence="1">WSH-002_p1</plasmid>
    </source>
</reference>
<organism evidence="1 2">
    <name type="scientific">Priestia megaterium (strain WSH-002)</name>
    <name type="common">Bacillus megaterium</name>
    <dbReference type="NCBI Taxonomy" id="1006007"/>
    <lineage>
        <taxon>Bacteria</taxon>
        <taxon>Bacillati</taxon>
        <taxon>Bacillota</taxon>
        <taxon>Bacilli</taxon>
        <taxon>Bacillales</taxon>
        <taxon>Bacillaceae</taxon>
        <taxon>Priestia</taxon>
    </lineage>
</organism>
<geneLocation type="plasmid" evidence="1 2">
    <name>WSH-002_p1</name>
</geneLocation>
<evidence type="ECO:0000313" key="1">
    <source>
        <dbReference type="EMBL" id="AEN92089.1"/>
    </source>
</evidence>
<proteinExistence type="predicted"/>
<sequence>MININLQDIKGSYHLIAGLGSWCGPALYSERRNLRKHSFPLDWMQSPYLPDVNTLLRNKFQGFMEVENIVEKDILANYMDDNGYPIFKPGTSESIRAHYVTDIKYNIDSVHDFPMIPNQDWSAQYPPYKIRLDHRIQTFLNQIAQSQRTLFIRYEWMPTSYEDVINLKSILTDMTNGNFNLLLVETVDEELHGVKDMNFGTPEDKICWVQVSRDNCTNTSVWNDLLSGITLLN</sequence>